<organism evidence="2 3">
    <name type="scientific">Tropilaelaps mercedesae</name>
    <dbReference type="NCBI Taxonomy" id="418985"/>
    <lineage>
        <taxon>Eukaryota</taxon>
        <taxon>Metazoa</taxon>
        <taxon>Ecdysozoa</taxon>
        <taxon>Arthropoda</taxon>
        <taxon>Chelicerata</taxon>
        <taxon>Arachnida</taxon>
        <taxon>Acari</taxon>
        <taxon>Parasitiformes</taxon>
        <taxon>Mesostigmata</taxon>
        <taxon>Gamasina</taxon>
        <taxon>Dermanyssoidea</taxon>
        <taxon>Laelapidae</taxon>
        <taxon>Tropilaelaps</taxon>
    </lineage>
</organism>
<evidence type="ECO:0000313" key="3">
    <source>
        <dbReference type="Proteomes" id="UP000192247"/>
    </source>
</evidence>
<comment type="caution">
    <text evidence="2">The sequence shown here is derived from an EMBL/GenBank/DDBJ whole genome shotgun (WGS) entry which is preliminary data.</text>
</comment>
<proteinExistence type="predicted"/>
<protein>
    <submittedName>
        <fullName evidence="2">Uncharacterized protein</fullName>
    </submittedName>
</protein>
<gene>
    <name evidence="2" type="ORF">BIW11_11488</name>
</gene>
<dbReference type="InParanoid" id="A0A1V9XAT0"/>
<reference evidence="2 3" key="1">
    <citation type="journal article" date="2017" name="Gigascience">
        <title>Draft genome of the honey bee ectoparasitic mite, Tropilaelaps mercedesae, is shaped by the parasitic life history.</title>
        <authorList>
            <person name="Dong X."/>
            <person name="Armstrong S.D."/>
            <person name="Xia D."/>
            <person name="Makepeace B.L."/>
            <person name="Darby A.C."/>
            <person name="Kadowaki T."/>
        </authorList>
    </citation>
    <scope>NUCLEOTIDE SEQUENCE [LARGE SCALE GENOMIC DNA]</scope>
    <source>
        <strain evidence="2">Wuxi-XJTLU</strain>
    </source>
</reference>
<dbReference type="EMBL" id="MNPL01016782">
    <property type="protein sequence ID" value="OQR70655.1"/>
    <property type="molecule type" value="Genomic_DNA"/>
</dbReference>
<name>A0A1V9XAT0_9ACAR</name>
<evidence type="ECO:0000313" key="2">
    <source>
        <dbReference type="EMBL" id="OQR70655.1"/>
    </source>
</evidence>
<accession>A0A1V9XAT0</accession>
<dbReference type="Proteomes" id="UP000192247">
    <property type="component" value="Unassembled WGS sequence"/>
</dbReference>
<dbReference type="AlphaFoldDB" id="A0A1V9XAT0"/>
<evidence type="ECO:0000256" key="1">
    <source>
        <dbReference type="SAM" id="MobiDB-lite"/>
    </source>
</evidence>
<feature type="region of interest" description="Disordered" evidence="1">
    <location>
        <begin position="123"/>
        <end position="164"/>
    </location>
</feature>
<feature type="compositionally biased region" description="Basic and acidic residues" evidence="1">
    <location>
        <begin position="136"/>
        <end position="158"/>
    </location>
</feature>
<sequence>MKQGPGLAGIFLRPRPSDTVDASGSGTGSNGSLDFATLTLQGVDGANLLTILVEDLSRIALFSDKQLEAVSQLQAIPPELPPDFARRLVEVCDQRLIERKECREALATVSLLKRMTRASIDEVDRQGRSSIVERSTQTDELRIPTIEGPREDKRRRTEQGTSDN</sequence>
<keyword evidence="3" id="KW-1185">Reference proteome</keyword>